<dbReference type="InParanoid" id="M4FA15"/>
<organism evidence="2 3">
    <name type="scientific">Brassica campestris</name>
    <name type="common">Field mustard</name>
    <dbReference type="NCBI Taxonomy" id="3711"/>
    <lineage>
        <taxon>Eukaryota</taxon>
        <taxon>Viridiplantae</taxon>
        <taxon>Streptophyta</taxon>
        <taxon>Embryophyta</taxon>
        <taxon>Tracheophyta</taxon>
        <taxon>Spermatophyta</taxon>
        <taxon>Magnoliopsida</taxon>
        <taxon>eudicotyledons</taxon>
        <taxon>Gunneridae</taxon>
        <taxon>Pentapetalae</taxon>
        <taxon>rosids</taxon>
        <taxon>malvids</taxon>
        <taxon>Brassicales</taxon>
        <taxon>Brassicaceae</taxon>
        <taxon>Brassiceae</taxon>
        <taxon>Brassica</taxon>
    </lineage>
</organism>
<feature type="compositionally biased region" description="Basic and acidic residues" evidence="1">
    <location>
        <begin position="1"/>
        <end position="19"/>
    </location>
</feature>
<proteinExistence type="predicted"/>
<reference evidence="2" key="3">
    <citation type="submission" date="2023-03" db="UniProtKB">
        <authorList>
            <consortium name="EnsemblPlants"/>
        </authorList>
    </citation>
    <scope>IDENTIFICATION</scope>
    <source>
        <strain evidence="2">cv. Chiifu-401-42</strain>
    </source>
</reference>
<accession>M4FA15</accession>
<dbReference type="AlphaFoldDB" id="M4FA15"/>
<dbReference type="Gramene" id="Bra037929.1">
    <property type="protein sequence ID" value="Bra037929.1-P"/>
    <property type="gene ID" value="Bra037929"/>
</dbReference>
<evidence type="ECO:0000313" key="3">
    <source>
        <dbReference type="Proteomes" id="UP000011750"/>
    </source>
</evidence>
<sequence>MLFSEDPAHLERTIRKDQRSTSLDAAAFTSTDTRTQPSTDTRLSPSTDIPCSTSTDTTPRSSIDPQPRNMVAIVILRMETYMTRMVICVMQKATTTGIGSHQSCKPAAQASINEVAYTSLDRLTPTSLDKAPLPSIDRRYECGRRAYDNFGARKFRWEQKDEYAVSREEYGLARSATGDMIPVTKDDIRKVLERASLFGEGSICLPEQATSHTPTTLTPITLAPEI</sequence>
<evidence type="ECO:0000313" key="2">
    <source>
        <dbReference type="EnsemblPlants" id="Bra037929.1-P"/>
    </source>
</evidence>
<evidence type="ECO:0000256" key="1">
    <source>
        <dbReference type="SAM" id="MobiDB-lite"/>
    </source>
</evidence>
<dbReference type="EnsemblPlants" id="Bra037929.1">
    <property type="protein sequence ID" value="Bra037929.1-P"/>
    <property type="gene ID" value="Bra037929"/>
</dbReference>
<protein>
    <submittedName>
        <fullName evidence="2">Uncharacterized protein</fullName>
    </submittedName>
</protein>
<reference evidence="2 3" key="2">
    <citation type="journal article" date="2018" name="Hortic Res">
        <title>Improved Brassica rapa reference genome by single-molecule sequencing and chromosome conformation capture technologies.</title>
        <authorList>
            <person name="Zhang L."/>
            <person name="Cai X."/>
            <person name="Wu J."/>
            <person name="Liu M."/>
            <person name="Grob S."/>
            <person name="Cheng F."/>
            <person name="Liang J."/>
            <person name="Cai C."/>
            <person name="Liu Z."/>
            <person name="Liu B."/>
            <person name="Wang F."/>
            <person name="Li S."/>
            <person name="Liu F."/>
            <person name="Li X."/>
            <person name="Cheng L."/>
            <person name="Yang W."/>
            <person name="Li M.H."/>
            <person name="Grossniklaus U."/>
            <person name="Zheng H."/>
            <person name="Wang X."/>
        </authorList>
    </citation>
    <scope>NUCLEOTIDE SEQUENCE [LARGE SCALE GENOMIC DNA]</scope>
    <source>
        <strain evidence="2 3">cv. Chiifu-401-42</strain>
    </source>
</reference>
<keyword evidence="3" id="KW-1185">Reference proteome</keyword>
<reference evidence="2 3" key="1">
    <citation type="journal article" date="2011" name="Nat. Genet.">
        <title>The genome of the mesopolyploid crop species Brassica rapa.</title>
        <authorList>
            <consortium name="Brassica rapa Genome Sequencing Project Consortium"/>
            <person name="Wang X."/>
            <person name="Wang H."/>
            <person name="Wang J."/>
            <person name="Sun R."/>
            <person name="Wu J."/>
            <person name="Liu S."/>
            <person name="Bai Y."/>
            <person name="Mun J.H."/>
            <person name="Bancroft I."/>
            <person name="Cheng F."/>
            <person name="Huang S."/>
            <person name="Li X."/>
            <person name="Hua W."/>
            <person name="Wang J."/>
            <person name="Wang X."/>
            <person name="Freeling M."/>
            <person name="Pires J.C."/>
            <person name="Paterson A.H."/>
            <person name="Chalhoub B."/>
            <person name="Wang B."/>
            <person name="Hayward A."/>
            <person name="Sharpe A.G."/>
            <person name="Park B.S."/>
            <person name="Weisshaar B."/>
            <person name="Liu B."/>
            <person name="Li B."/>
            <person name="Liu B."/>
            <person name="Tong C."/>
            <person name="Song C."/>
            <person name="Duran C."/>
            <person name="Peng C."/>
            <person name="Geng C."/>
            <person name="Koh C."/>
            <person name="Lin C."/>
            <person name="Edwards D."/>
            <person name="Mu D."/>
            <person name="Shen D."/>
            <person name="Soumpourou E."/>
            <person name="Li F."/>
            <person name="Fraser F."/>
            <person name="Conant G."/>
            <person name="Lassalle G."/>
            <person name="King G.J."/>
            <person name="Bonnema G."/>
            <person name="Tang H."/>
            <person name="Wang H."/>
            <person name="Belcram H."/>
            <person name="Zhou H."/>
            <person name="Hirakawa H."/>
            <person name="Abe H."/>
            <person name="Guo H."/>
            <person name="Wang H."/>
            <person name="Jin H."/>
            <person name="Parkin I.A."/>
            <person name="Batley J."/>
            <person name="Kim J.S."/>
            <person name="Just J."/>
            <person name="Li J."/>
            <person name="Xu J."/>
            <person name="Deng J."/>
            <person name="Kim J.A."/>
            <person name="Li J."/>
            <person name="Yu J."/>
            <person name="Meng J."/>
            <person name="Wang J."/>
            <person name="Min J."/>
            <person name="Poulain J."/>
            <person name="Wang J."/>
            <person name="Hatakeyama K."/>
            <person name="Wu K."/>
            <person name="Wang L."/>
            <person name="Fang L."/>
            <person name="Trick M."/>
            <person name="Links M.G."/>
            <person name="Zhao M."/>
            <person name="Jin M."/>
            <person name="Ramchiary N."/>
            <person name="Drou N."/>
            <person name="Berkman P.J."/>
            <person name="Cai Q."/>
            <person name="Huang Q."/>
            <person name="Li R."/>
            <person name="Tabata S."/>
            <person name="Cheng S."/>
            <person name="Zhang S."/>
            <person name="Zhang S."/>
            <person name="Huang S."/>
            <person name="Sato S."/>
            <person name="Sun S."/>
            <person name="Kwon S.J."/>
            <person name="Choi S.R."/>
            <person name="Lee T.H."/>
            <person name="Fan W."/>
            <person name="Zhao X."/>
            <person name="Tan X."/>
            <person name="Xu X."/>
            <person name="Wang Y."/>
            <person name="Qiu Y."/>
            <person name="Yin Y."/>
            <person name="Li Y."/>
            <person name="Du Y."/>
            <person name="Liao Y."/>
            <person name="Lim Y."/>
            <person name="Narusaka Y."/>
            <person name="Wang Y."/>
            <person name="Wang Z."/>
            <person name="Li Z."/>
            <person name="Wang Z."/>
            <person name="Xiong Z."/>
            <person name="Zhang Z."/>
        </authorList>
    </citation>
    <scope>NUCLEOTIDE SEQUENCE [LARGE SCALE GENOMIC DNA]</scope>
    <source>
        <strain evidence="2 3">cv. Chiifu-401-42</strain>
    </source>
</reference>
<feature type="compositionally biased region" description="Polar residues" evidence="1">
    <location>
        <begin position="20"/>
        <end position="64"/>
    </location>
</feature>
<dbReference type="HOGENOM" id="CLU_1226340_0_0_1"/>
<name>M4FA15_BRACM</name>
<feature type="region of interest" description="Disordered" evidence="1">
    <location>
        <begin position="1"/>
        <end position="65"/>
    </location>
</feature>
<dbReference type="Proteomes" id="UP000011750">
    <property type="component" value="Chromosome A10"/>
</dbReference>